<dbReference type="EMBL" id="BGPR01014171">
    <property type="protein sequence ID" value="GBN64028.1"/>
    <property type="molecule type" value="Genomic_DNA"/>
</dbReference>
<dbReference type="AlphaFoldDB" id="A0A4Y2QL68"/>
<keyword evidence="2" id="KW-1185">Reference proteome</keyword>
<reference evidence="1 2" key="1">
    <citation type="journal article" date="2019" name="Sci. Rep.">
        <title>Orb-weaving spider Araneus ventricosus genome elucidates the spidroin gene catalogue.</title>
        <authorList>
            <person name="Kono N."/>
            <person name="Nakamura H."/>
            <person name="Ohtoshi R."/>
            <person name="Moran D.A.P."/>
            <person name="Shinohara A."/>
            <person name="Yoshida Y."/>
            <person name="Fujiwara M."/>
            <person name="Mori M."/>
            <person name="Tomita M."/>
            <person name="Arakawa K."/>
        </authorList>
    </citation>
    <scope>NUCLEOTIDE SEQUENCE [LARGE SCALE GENOMIC DNA]</scope>
</reference>
<name>A0A4Y2QL68_ARAVE</name>
<accession>A0A4Y2QL68</accession>
<protein>
    <submittedName>
        <fullName evidence="1">Uncharacterized protein</fullName>
    </submittedName>
</protein>
<proteinExistence type="predicted"/>
<dbReference type="Proteomes" id="UP000499080">
    <property type="component" value="Unassembled WGS sequence"/>
</dbReference>
<gene>
    <name evidence="1" type="ORF">AVEN_51302_1</name>
</gene>
<evidence type="ECO:0000313" key="2">
    <source>
        <dbReference type="Proteomes" id="UP000499080"/>
    </source>
</evidence>
<organism evidence="1 2">
    <name type="scientific">Araneus ventricosus</name>
    <name type="common">Orbweaver spider</name>
    <name type="synonym">Epeira ventricosa</name>
    <dbReference type="NCBI Taxonomy" id="182803"/>
    <lineage>
        <taxon>Eukaryota</taxon>
        <taxon>Metazoa</taxon>
        <taxon>Ecdysozoa</taxon>
        <taxon>Arthropoda</taxon>
        <taxon>Chelicerata</taxon>
        <taxon>Arachnida</taxon>
        <taxon>Araneae</taxon>
        <taxon>Araneomorphae</taxon>
        <taxon>Entelegynae</taxon>
        <taxon>Araneoidea</taxon>
        <taxon>Araneidae</taxon>
        <taxon>Araneus</taxon>
    </lineage>
</organism>
<sequence>MYTKTERWAAQNFNKFDFEERLADGTLFEEDETWRTLEESPERTAKAVLSSLGKDGVKRSFGYAAEPYWLMLLAGTYKRTVLPKEGRLVTLLMCSKRSYFLTSHLQSLAFECL</sequence>
<comment type="caution">
    <text evidence="1">The sequence shown here is derived from an EMBL/GenBank/DDBJ whole genome shotgun (WGS) entry which is preliminary data.</text>
</comment>
<evidence type="ECO:0000313" key="1">
    <source>
        <dbReference type="EMBL" id="GBN64028.1"/>
    </source>
</evidence>